<evidence type="ECO:0000313" key="3">
    <source>
        <dbReference type="Proteomes" id="UP001150266"/>
    </source>
</evidence>
<dbReference type="Proteomes" id="UP001150266">
    <property type="component" value="Unassembled WGS sequence"/>
</dbReference>
<dbReference type="EMBL" id="JAOTPV010000001">
    <property type="protein sequence ID" value="KAJ4490987.1"/>
    <property type="molecule type" value="Genomic_DNA"/>
</dbReference>
<evidence type="ECO:0000313" key="2">
    <source>
        <dbReference type="EMBL" id="KAJ4490987.1"/>
    </source>
</evidence>
<gene>
    <name evidence="2" type="ORF">J3R30DRAFT_165094</name>
</gene>
<accession>A0A9W9AUU5</accession>
<reference evidence="2" key="1">
    <citation type="submission" date="2022-08" db="EMBL/GenBank/DDBJ databases">
        <title>A Global Phylogenomic Analysis of the Shiitake Genus Lentinula.</title>
        <authorList>
            <consortium name="DOE Joint Genome Institute"/>
            <person name="Sierra-Patev S."/>
            <person name="Min B."/>
            <person name="Naranjo-Ortiz M."/>
            <person name="Looney B."/>
            <person name="Konkel Z."/>
            <person name="Slot J.C."/>
            <person name="Sakamoto Y."/>
            <person name="Steenwyk J.L."/>
            <person name="Rokas A."/>
            <person name="Carro J."/>
            <person name="Camarero S."/>
            <person name="Ferreira P."/>
            <person name="Molpeceres G."/>
            <person name="Ruiz-Duenas F.J."/>
            <person name="Serrano A."/>
            <person name="Henrissat B."/>
            <person name="Drula E."/>
            <person name="Hughes K.W."/>
            <person name="Mata J.L."/>
            <person name="Ishikawa N.K."/>
            <person name="Vargas-Isla R."/>
            <person name="Ushijima S."/>
            <person name="Smith C.A."/>
            <person name="Ahrendt S."/>
            <person name="Andreopoulos W."/>
            <person name="He G."/>
            <person name="Labutti K."/>
            <person name="Lipzen A."/>
            <person name="Ng V."/>
            <person name="Riley R."/>
            <person name="Sandor L."/>
            <person name="Barry K."/>
            <person name="Martinez A.T."/>
            <person name="Xiao Y."/>
            <person name="Gibbons J.G."/>
            <person name="Terashima K."/>
            <person name="Grigoriev I.V."/>
            <person name="Hibbett D.S."/>
        </authorList>
    </citation>
    <scope>NUCLEOTIDE SEQUENCE</scope>
    <source>
        <strain evidence="2">JLM2183</strain>
    </source>
</reference>
<comment type="caution">
    <text evidence="2">The sequence shown here is derived from an EMBL/GenBank/DDBJ whole genome shotgun (WGS) entry which is preliminary data.</text>
</comment>
<keyword evidence="3" id="KW-1185">Reference proteome</keyword>
<name>A0A9W9AUU5_9AGAR</name>
<feature type="region of interest" description="Disordered" evidence="1">
    <location>
        <begin position="1"/>
        <end position="25"/>
    </location>
</feature>
<dbReference type="AlphaFoldDB" id="A0A9W9AUU5"/>
<feature type="compositionally biased region" description="Basic residues" evidence="1">
    <location>
        <begin position="14"/>
        <end position="24"/>
    </location>
</feature>
<evidence type="ECO:0000256" key="1">
    <source>
        <dbReference type="SAM" id="MobiDB-lite"/>
    </source>
</evidence>
<protein>
    <submittedName>
        <fullName evidence="2">Uncharacterized protein</fullName>
    </submittedName>
</protein>
<organism evidence="2 3">
    <name type="scientific">Lentinula aciculospora</name>
    <dbReference type="NCBI Taxonomy" id="153920"/>
    <lineage>
        <taxon>Eukaryota</taxon>
        <taxon>Fungi</taxon>
        <taxon>Dikarya</taxon>
        <taxon>Basidiomycota</taxon>
        <taxon>Agaricomycotina</taxon>
        <taxon>Agaricomycetes</taxon>
        <taxon>Agaricomycetidae</taxon>
        <taxon>Agaricales</taxon>
        <taxon>Marasmiineae</taxon>
        <taxon>Omphalotaceae</taxon>
        <taxon>Lentinula</taxon>
    </lineage>
</organism>
<proteinExistence type="predicted"/>
<sequence>MRSGIRQLKSLCDKHHRSKRHDTRPRRINDSSHLLFLGPIETISWSQIISTVNMSRAIVTAYISKENGRTVCINFESIVSANNDSSGHILTSQYASQDIIPPLFFLFHISGHFCAVWTSRFSSRCRTVGILVNLNAGNFVSRIHTKAVSTPSILGSGIRLVAQLSDEYPSGHSSTHVETHSRLTNSVASFLPFCLAFSNTHAAYFTLGGHICWLKISYAPQPASNLINAFKRGASRPGPFFFCYPCCTFECSSRSHCHERGC</sequence>